<comment type="caution">
    <text evidence="3">The sequence shown here is derived from an EMBL/GenBank/DDBJ whole genome shotgun (WGS) entry which is preliminary data.</text>
</comment>
<proteinExistence type="predicted"/>
<protein>
    <submittedName>
        <fullName evidence="3">Uncharacterized protein</fullName>
    </submittedName>
</protein>
<feature type="compositionally biased region" description="Polar residues" evidence="1">
    <location>
        <begin position="59"/>
        <end position="76"/>
    </location>
</feature>
<evidence type="ECO:0000256" key="2">
    <source>
        <dbReference type="SAM" id="Phobius"/>
    </source>
</evidence>
<sequence length="187" mass="18945">MSVPFGSGSGGNPFGSSPANQPGAPAAQQPGMAPQPGASPQHGGSPQAPQQGHAPQASNPFESQDPSHQPGAQQAPNAPFAPETSSGDLTVAGPPMHILFIVLGCAVLGIIIAVLPWGFTGIIGWLIAGPVAILMLGNFTTTDVRRRAGGMYASRTAATTLYWVAAILTLIAVIVTAILTALWVGHL</sequence>
<name>A0A2N6VMB0_9MICO</name>
<feature type="transmembrane region" description="Helical" evidence="2">
    <location>
        <begin position="122"/>
        <end position="140"/>
    </location>
</feature>
<dbReference type="OrthoDB" id="3728208at2"/>
<feature type="compositionally biased region" description="Low complexity" evidence="1">
    <location>
        <begin position="14"/>
        <end position="58"/>
    </location>
</feature>
<keyword evidence="2" id="KW-0812">Transmembrane</keyword>
<organism evidence="3 4">
    <name type="scientific">Brevibacterium paucivorans</name>
    <dbReference type="NCBI Taxonomy" id="170994"/>
    <lineage>
        <taxon>Bacteria</taxon>
        <taxon>Bacillati</taxon>
        <taxon>Actinomycetota</taxon>
        <taxon>Actinomycetes</taxon>
        <taxon>Micrococcales</taxon>
        <taxon>Brevibacteriaceae</taxon>
        <taxon>Brevibacterium</taxon>
    </lineage>
</organism>
<evidence type="ECO:0000256" key="1">
    <source>
        <dbReference type="SAM" id="MobiDB-lite"/>
    </source>
</evidence>
<dbReference type="RefSeq" id="WP_102239219.1">
    <property type="nucleotide sequence ID" value="NZ_BAAAIM010000006.1"/>
</dbReference>
<accession>A0A2N6VMB0</accession>
<dbReference type="EMBL" id="PNHK01000003">
    <property type="protein sequence ID" value="PMD05280.1"/>
    <property type="molecule type" value="Genomic_DNA"/>
</dbReference>
<feature type="transmembrane region" description="Helical" evidence="2">
    <location>
        <begin position="98"/>
        <end position="116"/>
    </location>
</feature>
<dbReference type="AlphaFoldDB" id="A0A2N6VMB0"/>
<keyword evidence="2" id="KW-0472">Membrane</keyword>
<feature type="region of interest" description="Disordered" evidence="1">
    <location>
        <begin position="1"/>
        <end position="87"/>
    </location>
</feature>
<reference evidence="3 4" key="1">
    <citation type="submission" date="2017-09" db="EMBL/GenBank/DDBJ databases">
        <title>Bacterial strain isolated from the female urinary microbiota.</title>
        <authorList>
            <person name="Thomas-White K."/>
            <person name="Kumar N."/>
            <person name="Forster S."/>
            <person name="Putonti C."/>
            <person name="Lawley T."/>
            <person name="Wolfe A.J."/>
        </authorList>
    </citation>
    <scope>NUCLEOTIDE SEQUENCE [LARGE SCALE GENOMIC DNA]</scope>
    <source>
        <strain evidence="3 4">UMB1301</strain>
    </source>
</reference>
<dbReference type="Proteomes" id="UP000235598">
    <property type="component" value="Unassembled WGS sequence"/>
</dbReference>
<feature type="transmembrane region" description="Helical" evidence="2">
    <location>
        <begin position="161"/>
        <end position="184"/>
    </location>
</feature>
<evidence type="ECO:0000313" key="3">
    <source>
        <dbReference type="EMBL" id="PMD05280.1"/>
    </source>
</evidence>
<gene>
    <name evidence="3" type="ORF">CJ199_09410</name>
</gene>
<evidence type="ECO:0000313" key="4">
    <source>
        <dbReference type="Proteomes" id="UP000235598"/>
    </source>
</evidence>
<keyword evidence="2" id="KW-1133">Transmembrane helix</keyword>